<dbReference type="AlphaFoldDB" id="A0A2Z3GUA6"/>
<gene>
    <name evidence="1" type="ORF">C1280_00460</name>
</gene>
<accession>A0A2Z3GUA6</accession>
<evidence type="ECO:0000313" key="1">
    <source>
        <dbReference type="EMBL" id="AWM35642.1"/>
    </source>
</evidence>
<proteinExistence type="predicted"/>
<evidence type="ECO:0000313" key="2">
    <source>
        <dbReference type="Proteomes" id="UP000245802"/>
    </source>
</evidence>
<dbReference type="EMBL" id="CP025958">
    <property type="protein sequence ID" value="AWM35642.1"/>
    <property type="molecule type" value="Genomic_DNA"/>
</dbReference>
<protein>
    <submittedName>
        <fullName evidence="1">Uncharacterized protein</fullName>
    </submittedName>
</protein>
<dbReference type="Proteomes" id="UP000245802">
    <property type="component" value="Chromosome"/>
</dbReference>
<organism evidence="1 2">
    <name type="scientific">Gemmata obscuriglobus</name>
    <dbReference type="NCBI Taxonomy" id="114"/>
    <lineage>
        <taxon>Bacteria</taxon>
        <taxon>Pseudomonadati</taxon>
        <taxon>Planctomycetota</taxon>
        <taxon>Planctomycetia</taxon>
        <taxon>Gemmatales</taxon>
        <taxon>Gemmataceae</taxon>
        <taxon>Gemmata</taxon>
    </lineage>
</organism>
<sequence>MVILRVFAHKESIMRVLAVATLTAALWLILPSHAALAQEKAVPKWEYAELSFRGSPARPAGKDKDGNEVPAVEGTLNLRWAAGTEEFAVKEWSELAEKLKLTIKKDSSPTSQRMQVLNGLGAAGWELLDRQVPTPGVAGRAGTPVTNMLFKRRVP</sequence>
<dbReference type="KEGG" id="gog:C1280_00460"/>
<name>A0A2Z3GUA6_9BACT</name>
<keyword evidence="2" id="KW-1185">Reference proteome</keyword>
<reference evidence="1 2" key="1">
    <citation type="submission" date="2018-01" db="EMBL/GenBank/DDBJ databases">
        <title>G. obscuriglobus.</title>
        <authorList>
            <person name="Franke J."/>
            <person name="Blomberg W."/>
            <person name="Selmecki A."/>
        </authorList>
    </citation>
    <scope>NUCLEOTIDE SEQUENCE [LARGE SCALE GENOMIC DNA]</scope>
    <source>
        <strain evidence="1 2">DSM 5831</strain>
    </source>
</reference>